<reference evidence="2 3" key="1">
    <citation type="journal article" date="2014" name="Antonie Van Leeuwenhoek">
        <title>Hyphomonas beringensis sp. nov. and Hyphomonas chukchiensis sp. nov., isolated from surface seawater of the Bering Sea and Chukchi Sea.</title>
        <authorList>
            <person name="Li C."/>
            <person name="Lai Q."/>
            <person name="Li G."/>
            <person name="Dong C."/>
            <person name="Wang J."/>
            <person name="Liao Y."/>
            <person name="Shao Z."/>
        </authorList>
    </citation>
    <scope>NUCLEOTIDE SEQUENCE [LARGE SCALE GENOMIC DNA]</scope>
    <source>
        <strain evidence="2 3">VP2</strain>
    </source>
</reference>
<evidence type="ECO:0000256" key="1">
    <source>
        <dbReference type="SAM" id="Phobius"/>
    </source>
</evidence>
<keyword evidence="1" id="KW-1133">Transmembrane helix</keyword>
<evidence type="ECO:0000313" key="2">
    <source>
        <dbReference type="EMBL" id="KCZ91392.1"/>
    </source>
</evidence>
<dbReference type="PATRIC" id="fig|1280952.3.peg.525"/>
<dbReference type="OrthoDB" id="7202252at2"/>
<feature type="transmembrane region" description="Helical" evidence="1">
    <location>
        <begin position="33"/>
        <end position="54"/>
    </location>
</feature>
<proteinExistence type="predicted"/>
<evidence type="ECO:0000313" key="3">
    <source>
        <dbReference type="Proteomes" id="UP000024816"/>
    </source>
</evidence>
<keyword evidence="3" id="KW-1185">Reference proteome</keyword>
<dbReference type="EMBL" id="ARYJ01000001">
    <property type="protein sequence ID" value="KCZ91392.1"/>
    <property type="molecule type" value="Genomic_DNA"/>
</dbReference>
<dbReference type="Proteomes" id="UP000024816">
    <property type="component" value="Unassembled WGS sequence"/>
</dbReference>
<comment type="caution">
    <text evidence="2">The sequence shown here is derived from an EMBL/GenBank/DDBJ whole genome shotgun (WGS) entry which is preliminary data.</text>
</comment>
<protein>
    <recommendedName>
        <fullName evidence="4">LPS export ABC transporter periplasmic protein LptC</fullName>
    </recommendedName>
</protein>
<dbReference type="eggNOG" id="COG5375">
    <property type="taxonomic scope" value="Bacteria"/>
</dbReference>
<keyword evidence="1" id="KW-0472">Membrane</keyword>
<dbReference type="RefSeq" id="WP_051597273.1">
    <property type="nucleotide sequence ID" value="NZ_ARYJ01000001.1"/>
</dbReference>
<dbReference type="Pfam" id="PF06835">
    <property type="entry name" value="LptC"/>
    <property type="match status" value="1"/>
</dbReference>
<evidence type="ECO:0008006" key="4">
    <source>
        <dbReference type="Google" id="ProtNLM"/>
    </source>
</evidence>
<name>A0A059FLA6_9PROT</name>
<dbReference type="STRING" id="1280952.HJA_02600"/>
<gene>
    <name evidence="2" type="ORF">HJA_02600</name>
</gene>
<sequence length="229" mass="24681">MDAATHHDPASLWAPRRQLTLAQARQRSERVKILRMVFVAGAAISIGFFAGHIIKSALTSESRPVRVTKDESVTMVNPRFTGRDSSGQSFQITADAARRRLGTDQTVDLTAPVLQDEAGSRVSAPTGMYDRDAGILELYDDVSITDASGYTFVSSGARVYVGEGRVEGLSPLQGQGPLGDIRCDSYEVLDDGNRIVCAGNVRTVIYPAPIQEVQEEMETTGEGETDGSN</sequence>
<dbReference type="InterPro" id="IPR010664">
    <property type="entry name" value="LipoPS_assembly_LptC-rel"/>
</dbReference>
<organism evidence="2 3">
    <name type="scientific">Hyphomonas jannaschiana VP2</name>
    <dbReference type="NCBI Taxonomy" id="1280952"/>
    <lineage>
        <taxon>Bacteria</taxon>
        <taxon>Pseudomonadati</taxon>
        <taxon>Pseudomonadota</taxon>
        <taxon>Alphaproteobacteria</taxon>
        <taxon>Hyphomonadales</taxon>
        <taxon>Hyphomonadaceae</taxon>
        <taxon>Hyphomonas</taxon>
    </lineage>
</organism>
<keyword evidence="1" id="KW-0812">Transmembrane</keyword>
<accession>A0A059FLA6</accession>
<dbReference type="AlphaFoldDB" id="A0A059FLA6"/>